<dbReference type="InterPro" id="IPR001851">
    <property type="entry name" value="ABC_transp_permease"/>
</dbReference>
<dbReference type="Pfam" id="PF02653">
    <property type="entry name" value="BPD_transp_2"/>
    <property type="match status" value="1"/>
</dbReference>
<feature type="transmembrane region" description="Helical" evidence="7">
    <location>
        <begin position="16"/>
        <end position="36"/>
    </location>
</feature>
<evidence type="ECO:0000256" key="6">
    <source>
        <dbReference type="SAM" id="MobiDB-lite"/>
    </source>
</evidence>
<evidence type="ECO:0000256" key="5">
    <source>
        <dbReference type="ARBA" id="ARBA00023136"/>
    </source>
</evidence>
<feature type="transmembrane region" description="Helical" evidence="7">
    <location>
        <begin position="157"/>
        <end position="178"/>
    </location>
</feature>
<keyword evidence="5 7" id="KW-0472">Membrane</keyword>
<evidence type="ECO:0000256" key="3">
    <source>
        <dbReference type="ARBA" id="ARBA00022692"/>
    </source>
</evidence>
<gene>
    <name evidence="8" type="ORF">SAMN04489812_1057</name>
</gene>
<protein>
    <submittedName>
        <fullName evidence="8">Ribose transport system permease protein</fullName>
    </submittedName>
</protein>
<keyword evidence="4 7" id="KW-1133">Transmembrane helix</keyword>
<dbReference type="RefSeq" id="WP_231920184.1">
    <property type="nucleotide sequence ID" value="NZ_LT629772.1"/>
</dbReference>
<dbReference type="AlphaFoldDB" id="A0A1H1PX31"/>
<feature type="transmembrane region" description="Helical" evidence="7">
    <location>
        <begin position="292"/>
        <end position="309"/>
    </location>
</feature>
<evidence type="ECO:0000256" key="7">
    <source>
        <dbReference type="SAM" id="Phobius"/>
    </source>
</evidence>
<feature type="transmembrane region" description="Helical" evidence="7">
    <location>
        <begin position="90"/>
        <end position="111"/>
    </location>
</feature>
<feature type="compositionally biased region" description="Low complexity" evidence="6">
    <location>
        <begin position="328"/>
        <end position="339"/>
    </location>
</feature>
<proteinExistence type="predicted"/>
<organism evidence="8 9">
    <name type="scientific">Microlunatus soli</name>
    <dbReference type="NCBI Taxonomy" id="630515"/>
    <lineage>
        <taxon>Bacteria</taxon>
        <taxon>Bacillati</taxon>
        <taxon>Actinomycetota</taxon>
        <taxon>Actinomycetes</taxon>
        <taxon>Propionibacteriales</taxon>
        <taxon>Propionibacteriaceae</taxon>
        <taxon>Microlunatus</taxon>
    </lineage>
</organism>
<evidence type="ECO:0000256" key="1">
    <source>
        <dbReference type="ARBA" id="ARBA00004651"/>
    </source>
</evidence>
<name>A0A1H1PX31_9ACTN</name>
<keyword evidence="3 7" id="KW-0812">Transmembrane</keyword>
<evidence type="ECO:0000313" key="8">
    <source>
        <dbReference type="EMBL" id="SDS15755.1"/>
    </source>
</evidence>
<feature type="compositionally biased region" description="Polar residues" evidence="6">
    <location>
        <begin position="342"/>
        <end position="355"/>
    </location>
</feature>
<feature type="transmembrane region" description="Helical" evidence="7">
    <location>
        <begin position="239"/>
        <end position="256"/>
    </location>
</feature>
<feature type="transmembrane region" description="Helical" evidence="7">
    <location>
        <begin position="118"/>
        <end position="137"/>
    </location>
</feature>
<keyword evidence="2" id="KW-1003">Cell membrane</keyword>
<dbReference type="PANTHER" id="PTHR32196">
    <property type="entry name" value="ABC TRANSPORTER PERMEASE PROTEIN YPHD-RELATED-RELATED"/>
    <property type="match status" value="1"/>
</dbReference>
<feature type="transmembrane region" description="Helical" evidence="7">
    <location>
        <begin position="206"/>
        <end position="227"/>
    </location>
</feature>
<dbReference type="Proteomes" id="UP000199103">
    <property type="component" value="Chromosome I"/>
</dbReference>
<feature type="transmembrane region" description="Helical" evidence="7">
    <location>
        <begin position="263"/>
        <end position="286"/>
    </location>
</feature>
<keyword evidence="9" id="KW-1185">Reference proteome</keyword>
<feature type="transmembrane region" description="Helical" evidence="7">
    <location>
        <begin position="42"/>
        <end position="60"/>
    </location>
</feature>
<evidence type="ECO:0000256" key="2">
    <source>
        <dbReference type="ARBA" id="ARBA00022475"/>
    </source>
</evidence>
<feature type="transmembrane region" description="Helical" evidence="7">
    <location>
        <begin position="67"/>
        <end position="84"/>
    </location>
</feature>
<dbReference type="CDD" id="cd06579">
    <property type="entry name" value="TM_PBP1_transp_AraH_like"/>
    <property type="match status" value="1"/>
</dbReference>
<dbReference type="GO" id="GO:0005886">
    <property type="term" value="C:plasma membrane"/>
    <property type="evidence" value="ECO:0007669"/>
    <property type="project" value="UniProtKB-SubCell"/>
</dbReference>
<evidence type="ECO:0000256" key="4">
    <source>
        <dbReference type="ARBA" id="ARBA00022989"/>
    </source>
</evidence>
<dbReference type="GO" id="GO:0022857">
    <property type="term" value="F:transmembrane transporter activity"/>
    <property type="evidence" value="ECO:0007669"/>
    <property type="project" value="InterPro"/>
</dbReference>
<sequence>MTRQQALGWAKEQYPLYILIVLLIIAGATTDSFFTVRNLTNLILQTSVIGIVTLAQYLIVLTGGIDISVGSVVGLAGVLAAGVFGGQSLLTAIVVAIIVGAIVGALNGYLVAFRGLEAFIVTLGMLSLARGLVYAYTEGVPVQPKAANFTLIASSGVLGFPVLGIIWILFAVGMWFLVRRTVFGRRVFAVGSNRDAARASGIPVRATLLTVYILAGAMVGFAGFLLASRVGVGTPTAGNLYELSAIAGVVIGGTSLRGGRGRVFGTFVGALIFGVISNLLVLLNISTYLQDAFSGALVIVAIFLTTLRIRRDRATARATPPAGPDPAPVAAGGDSAVPPDTQHASSYATQPSTRQ</sequence>
<reference evidence="8 9" key="1">
    <citation type="submission" date="2016-10" db="EMBL/GenBank/DDBJ databases">
        <authorList>
            <person name="de Groot N.N."/>
        </authorList>
    </citation>
    <scope>NUCLEOTIDE SEQUENCE [LARGE SCALE GENOMIC DNA]</scope>
    <source>
        <strain evidence="8 9">DSM 21800</strain>
    </source>
</reference>
<evidence type="ECO:0000313" key="9">
    <source>
        <dbReference type="Proteomes" id="UP000199103"/>
    </source>
</evidence>
<dbReference type="STRING" id="630515.SAMN04489812_1057"/>
<comment type="subcellular location">
    <subcellularLocation>
        <location evidence="1">Cell membrane</location>
        <topology evidence="1">Multi-pass membrane protein</topology>
    </subcellularLocation>
</comment>
<accession>A0A1H1PX31</accession>
<feature type="region of interest" description="Disordered" evidence="6">
    <location>
        <begin position="315"/>
        <end position="355"/>
    </location>
</feature>
<dbReference type="PANTHER" id="PTHR32196:SF72">
    <property type="entry name" value="RIBOSE IMPORT PERMEASE PROTEIN RBSC"/>
    <property type="match status" value="1"/>
</dbReference>
<dbReference type="EMBL" id="LT629772">
    <property type="protein sequence ID" value="SDS15755.1"/>
    <property type="molecule type" value="Genomic_DNA"/>
</dbReference>